<evidence type="ECO:0000313" key="1">
    <source>
        <dbReference type="EMBL" id="KAL0009519.1"/>
    </source>
</evidence>
<reference evidence="1 2" key="1">
    <citation type="submission" date="2024-01" db="EMBL/GenBank/DDBJ databases">
        <title>A telomere-to-telomere, gap-free genome of sweet tea (Lithocarpus litseifolius).</title>
        <authorList>
            <person name="Zhou J."/>
        </authorList>
    </citation>
    <scope>NUCLEOTIDE SEQUENCE [LARGE SCALE GENOMIC DNA]</scope>
    <source>
        <strain evidence="1">Zhou-2022a</strain>
        <tissue evidence="1">Leaf</tissue>
    </source>
</reference>
<accession>A0AAW2DIY2</accession>
<comment type="caution">
    <text evidence="1">The sequence shown here is derived from an EMBL/GenBank/DDBJ whole genome shotgun (WGS) entry which is preliminary data.</text>
</comment>
<keyword evidence="2" id="KW-1185">Reference proteome</keyword>
<proteinExistence type="predicted"/>
<gene>
    <name evidence="1" type="ORF">SO802_011021</name>
</gene>
<dbReference type="EMBL" id="JAZDWU010000003">
    <property type="protein sequence ID" value="KAL0009519.1"/>
    <property type="molecule type" value="Genomic_DNA"/>
</dbReference>
<name>A0AAW2DIY2_9ROSI</name>
<dbReference type="Proteomes" id="UP001459277">
    <property type="component" value="Unassembled WGS sequence"/>
</dbReference>
<sequence>MSRIIQRETAYIKYGLGGFEYSIWVMREYGVVESQNNFSVVPFPGHCIAFTEYGSLLSRCIRDQAKIQEYKF</sequence>
<organism evidence="1 2">
    <name type="scientific">Lithocarpus litseifolius</name>
    <dbReference type="NCBI Taxonomy" id="425828"/>
    <lineage>
        <taxon>Eukaryota</taxon>
        <taxon>Viridiplantae</taxon>
        <taxon>Streptophyta</taxon>
        <taxon>Embryophyta</taxon>
        <taxon>Tracheophyta</taxon>
        <taxon>Spermatophyta</taxon>
        <taxon>Magnoliopsida</taxon>
        <taxon>eudicotyledons</taxon>
        <taxon>Gunneridae</taxon>
        <taxon>Pentapetalae</taxon>
        <taxon>rosids</taxon>
        <taxon>fabids</taxon>
        <taxon>Fagales</taxon>
        <taxon>Fagaceae</taxon>
        <taxon>Lithocarpus</taxon>
    </lineage>
</organism>
<dbReference type="AlphaFoldDB" id="A0AAW2DIY2"/>
<protein>
    <submittedName>
        <fullName evidence="1">Uncharacterized protein</fullName>
    </submittedName>
</protein>
<evidence type="ECO:0000313" key="2">
    <source>
        <dbReference type="Proteomes" id="UP001459277"/>
    </source>
</evidence>